<dbReference type="KEGG" id="fpr:FP2_31520"/>
<evidence type="ECO:0000256" key="2">
    <source>
        <dbReference type="SAM" id="SignalP"/>
    </source>
</evidence>
<keyword evidence="1" id="KW-1133">Transmembrane helix</keyword>
<dbReference type="HOGENOM" id="CLU_789283_0_0_9"/>
<dbReference type="Proteomes" id="UP000008804">
    <property type="component" value="Chromosome"/>
</dbReference>
<feature type="signal peptide" evidence="2">
    <location>
        <begin position="1"/>
        <end position="19"/>
    </location>
</feature>
<dbReference type="BioCyc" id="FPRA718252:G1375-2721-MONOMER"/>
<keyword evidence="2" id="KW-0732">Signal</keyword>
<protein>
    <recommendedName>
        <fullName evidence="5">MORN repeat variant</fullName>
    </recommendedName>
</protein>
<reference evidence="3 4" key="2">
    <citation type="submission" date="2010-03" db="EMBL/GenBank/DDBJ databases">
        <authorList>
            <person name="Pajon A."/>
        </authorList>
    </citation>
    <scope>NUCLEOTIDE SEQUENCE [LARGE SCALE GENOMIC DNA]</scope>
    <source>
        <strain evidence="4">L2-6</strain>
    </source>
</reference>
<reference evidence="3 4" key="1">
    <citation type="submission" date="2010-03" db="EMBL/GenBank/DDBJ databases">
        <title>The genome sequence of Faecalibacterium prausnitzii L2/6.</title>
        <authorList>
            <consortium name="metaHIT consortium -- http://www.metahit.eu/"/>
            <person name="Pajon A."/>
            <person name="Turner K."/>
            <person name="Parkhill J."/>
            <person name="Duncan S."/>
            <person name="Flint H."/>
        </authorList>
    </citation>
    <scope>NUCLEOTIDE SEQUENCE [LARGE SCALE GENOMIC DNA]</scope>
    <source>
        <strain evidence="4">L2-6</strain>
    </source>
</reference>
<sequence>MLLIVSIILLSILALLPDADVDHDAGYTASELSIRETVDGSVISTSHVNPDGVITDAIDMGYATVCRMQDDDGRVVEERYLDANGYPVARYENFHGLSYEYDETSTVITYLDVEGNPIIRSDGYSTIVRTQVDGRAYDDFFYDLNGQQVQCSGGYYGLRRGYNAEGQNISLAFLDKDGRAVCTLSGYAIMTYQRDMNGTVVGKQYFDTDGNPVRSSLGKYGEFYQRNEQGYTGQITYLDADGNPAPTNAGYTILKCTYHRDGTTDTDMYFDANGNPKALSKRQYGIKRSGRANILLDRNGNVMPCVDNLLNGFPCMVVVLGCVVCLLMIALPKSLSVVRTVVYIAFILYEN</sequence>
<dbReference type="PATRIC" id="fig|718252.3.peg.1355"/>
<keyword evidence="4" id="KW-1185">Reference proteome</keyword>
<organism evidence="3 4">
    <name type="scientific">Faecalibacterium prausnitzii L2-6</name>
    <dbReference type="NCBI Taxonomy" id="718252"/>
    <lineage>
        <taxon>Bacteria</taxon>
        <taxon>Bacillati</taxon>
        <taxon>Bacillota</taxon>
        <taxon>Clostridia</taxon>
        <taxon>Eubacteriales</taxon>
        <taxon>Oscillospiraceae</taxon>
        <taxon>Faecalibacterium</taxon>
    </lineage>
</organism>
<dbReference type="STRING" id="718252.FP2_31520"/>
<evidence type="ECO:0000256" key="1">
    <source>
        <dbReference type="SAM" id="Phobius"/>
    </source>
</evidence>
<evidence type="ECO:0000313" key="4">
    <source>
        <dbReference type="Proteomes" id="UP000008804"/>
    </source>
</evidence>
<gene>
    <name evidence="3" type="ORF">FP2_31520</name>
</gene>
<accession>D4K293</accession>
<feature type="chain" id="PRO_5039328517" description="MORN repeat variant" evidence="2">
    <location>
        <begin position="20"/>
        <end position="351"/>
    </location>
</feature>
<evidence type="ECO:0000313" key="3">
    <source>
        <dbReference type="EMBL" id="CBL00392.1"/>
    </source>
</evidence>
<dbReference type="AlphaFoldDB" id="D4K293"/>
<dbReference type="eggNOG" id="COG3209">
    <property type="taxonomic scope" value="Bacteria"/>
</dbReference>
<dbReference type="RefSeq" id="WP_015565997.1">
    <property type="nucleotide sequence ID" value="NC_021042.1"/>
</dbReference>
<feature type="transmembrane region" description="Helical" evidence="1">
    <location>
        <begin position="309"/>
        <end position="331"/>
    </location>
</feature>
<dbReference type="EMBL" id="FP929045">
    <property type="protein sequence ID" value="CBL00392.1"/>
    <property type="molecule type" value="Genomic_DNA"/>
</dbReference>
<proteinExistence type="predicted"/>
<keyword evidence="1" id="KW-0812">Transmembrane</keyword>
<name>D4K293_9FIRM</name>
<keyword evidence="1" id="KW-0472">Membrane</keyword>
<evidence type="ECO:0008006" key="5">
    <source>
        <dbReference type="Google" id="ProtNLM"/>
    </source>
</evidence>